<keyword evidence="3" id="KW-1185">Reference proteome</keyword>
<comment type="caution">
    <text evidence="2">The sequence shown here is derived from an EMBL/GenBank/DDBJ whole genome shotgun (WGS) entry which is preliminary data.</text>
</comment>
<accession>A0A9D4IDW9</accession>
<reference evidence="2" key="2">
    <citation type="submission" date="2020-11" db="EMBL/GenBank/DDBJ databases">
        <authorList>
            <person name="McCartney M.A."/>
            <person name="Auch B."/>
            <person name="Kono T."/>
            <person name="Mallez S."/>
            <person name="Becker A."/>
            <person name="Gohl D.M."/>
            <person name="Silverstein K.A.T."/>
            <person name="Koren S."/>
            <person name="Bechman K.B."/>
            <person name="Herman A."/>
            <person name="Abrahante J.E."/>
            <person name="Garbe J."/>
        </authorList>
    </citation>
    <scope>NUCLEOTIDE SEQUENCE</scope>
    <source>
        <strain evidence="2">Duluth1</strain>
        <tissue evidence="2">Whole animal</tissue>
    </source>
</reference>
<dbReference type="AlphaFoldDB" id="A0A9D4IDW9"/>
<dbReference type="EMBL" id="JAIWYP010000009">
    <property type="protein sequence ID" value="KAH3771771.1"/>
    <property type="molecule type" value="Genomic_DNA"/>
</dbReference>
<feature type="region of interest" description="Disordered" evidence="1">
    <location>
        <begin position="34"/>
        <end position="57"/>
    </location>
</feature>
<sequence length="129" mass="15269">MALATEKKGMRKLYPLDRPISKLKENRVVKRFGQYGGISDQRKNNKGRPKSSENVKQVKRIIDQTPEMSVRKIFSDINHSFRATSVYRVFRFYIKVTRYKVPVLQHLKESDVNQRLAFATWMTERVHLL</sequence>
<gene>
    <name evidence="2" type="ORF">DPMN_173099</name>
</gene>
<organism evidence="2 3">
    <name type="scientific">Dreissena polymorpha</name>
    <name type="common">Zebra mussel</name>
    <name type="synonym">Mytilus polymorpha</name>
    <dbReference type="NCBI Taxonomy" id="45954"/>
    <lineage>
        <taxon>Eukaryota</taxon>
        <taxon>Metazoa</taxon>
        <taxon>Spiralia</taxon>
        <taxon>Lophotrochozoa</taxon>
        <taxon>Mollusca</taxon>
        <taxon>Bivalvia</taxon>
        <taxon>Autobranchia</taxon>
        <taxon>Heteroconchia</taxon>
        <taxon>Euheterodonta</taxon>
        <taxon>Imparidentia</taxon>
        <taxon>Neoheterodontei</taxon>
        <taxon>Myida</taxon>
        <taxon>Dreissenoidea</taxon>
        <taxon>Dreissenidae</taxon>
        <taxon>Dreissena</taxon>
    </lineage>
</organism>
<dbReference type="Proteomes" id="UP000828390">
    <property type="component" value="Unassembled WGS sequence"/>
</dbReference>
<evidence type="ECO:0008006" key="4">
    <source>
        <dbReference type="Google" id="ProtNLM"/>
    </source>
</evidence>
<proteinExistence type="predicted"/>
<protein>
    <recommendedName>
        <fullName evidence="4">Transposase Tc1-like domain-containing protein</fullName>
    </recommendedName>
</protein>
<name>A0A9D4IDW9_DREPO</name>
<evidence type="ECO:0000256" key="1">
    <source>
        <dbReference type="SAM" id="MobiDB-lite"/>
    </source>
</evidence>
<evidence type="ECO:0000313" key="2">
    <source>
        <dbReference type="EMBL" id="KAH3771771.1"/>
    </source>
</evidence>
<evidence type="ECO:0000313" key="3">
    <source>
        <dbReference type="Proteomes" id="UP000828390"/>
    </source>
</evidence>
<reference evidence="2" key="1">
    <citation type="journal article" date="2019" name="bioRxiv">
        <title>The Genome of the Zebra Mussel, Dreissena polymorpha: A Resource for Invasive Species Research.</title>
        <authorList>
            <person name="McCartney M.A."/>
            <person name="Auch B."/>
            <person name="Kono T."/>
            <person name="Mallez S."/>
            <person name="Zhang Y."/>
            <person name="Obille A."/>
            <person name="Becker A."/>
            <person name="Abrahante J.E."/>
            <person name="Garbe J."/>
            <person name="Badalamenti J.P."/>
            <person name="Herman A."/>
            <person name="Mangelson H."/>
            <person name="Liachko I."/>
            <person name="Sullivan S."/>
            <person name="Sone E.D."/>
            <person name="Koren S."/>
            <person name="Silverstein K.A.T."/>
            <person name="Beckman K.B."/>
            <person name="Gohl D.M."/>
        </authorList>
    </citation>
    <scope>NUCLEOTIDE SEQUENCE</scope>
    <source>
        <strain evidence="2">Duluth1</strain>
        <tissue evidence="2">Whole animal</tissue>
    </source>
</reference>